<dbReference type="Pfam" id="PF13439">
    <property type="entry name" value="Glyco_transf_4"/>
    <property type="match status" value="1"/>
</dbReference>
<evidence type="ECO:0000313" key="4">
    <source>
        <dbReference type="Proteomes" id="UP000694308"/>
    </source>
</evidence>
<dbReference type="Proteomes" id="UP000694308">
    <property type="component" value="Unassembled WGS sequence"/>
</dbReference>
<dbReference type="InterPro" id="IPR028098">
    <property type="entry name" value="Glyco_trans_4-like_N"/>
</dbReference>
<organism evidence="3 4">
    <name type="scientific">Clostridium thailandense</name>
    <dbReference type="NCBI Taxonomy" id="2794346"/>
    <lineage>
        <taxon>Bacteria</taxon>
        <taxon>Bacillati</taxon>
        <taxon>Bacillota</taxon>
        <taxon>Clostridia</taxon>
        <taxon>Eubacteriales</taxon>
        <taxon>Clostridiaceae</taxon>
        <taxon>Clostridium</taxon>
    </lineage>
</organism>
<protein>
    <submittedName>
        <fullName evidence="3">Glycosyltransferase</fullName>
    </submittedName>
</protein>
<dbReference type="AlphaFoldDB" id="A0A949TTD4"/>
<reference evidence="3" key="1">
    <citation type="submission" date="2020-12" db="EMBL/GenBank/DDBJ databases">
        <title>Clostridium thailandense sp. nov., a novel acetogenic bacterium isolated from peat land soil in Thailand.</title>
        <authorList>
            <person name="Chaikitkaew S."/>
            <person name="Birkeland N.K."/>
        </authorList>
    </citation>
    <scope>NUCLEOTIDE SEQUENCE</scope>
    <source>
        <strain evidence="3">PL3</strain>
    </source>
</reference>
<feature type="domain" description="Glycosyl transferase family 1" evidence="1">
    <location>
        <begin position="230"/>
        <end position="381"/>
    </location>
</feature>
<dbReference type="InterPro" id="IPR001296">
    <property type="entry name" value="Glyco_trans_1"/>
</dbReference>
<keyword evidence="4" id="KW-1185">Reference proteome</keyword>
<dbReference type="PANTHER" id="PTHR45947">
    <property type="entry name" value="SULFOQUINOVOSYL TRANSFERASE SQD2"/>
    <property type="match status" value="1"/>
</dbReference>
<feature type="domain" description="Glycosyltransferase subfamily 4-like N-terminal" evidence="2">
    <location>
        <begin position="14"/>
        <end position="158"/>
    </location>
</feature>
<comment type="caution">
    <text evidence="3">The sequence shown here is derived from an EMBL/GenBank/DDBJ whole genome shotgun (WGS) entry which is preliminary data.</text>
</comment>
<sequence>MKILLINKFHYKRGGSETYYFALAEALIAKGHKVIYFAMQDEKNLPCAQSKYFVSNVDYNGRKQGMLSKIKLGLKIFYSFEAKEKMKKLIREEKPDVAHIGLIHRQITFSVVDVLKKYNIPIIMTMHDLIFACPNYTMLSRTGICEDCMDKGIVSCVKKLCIKDSKAKSFIGVMEAKFLKIGKYYNKIDLYIAECEQYKALMKKSKFTKSKIINMTNFLPINQEYKFNEEYKDYILYFGRFSKEKGILTLLKAHKQMECKYKLIIVGDGLIKDELQKYIDENRLTNVELLGAIYGDEMEKIIERSRIIVVPSEWYENCPYSILQSIAKGKVVIASRIGGLPELIEDKKTGYLFEAGNADDLEIKINFIMQLDRKEYEKISYRILYSAKEKHYWEKYIDELISKYMKLIRSKKCVDHNKI</sequence>
<dbReference type="PANTHER" id="PTHR45947:SF13">
    <property type="entry name" value="TRANSFERASE"/>
    <property type="match status" value="1"/>
</dbReference>
<dbReference type="InterPro" id="IPR050194">
    <property type="entry name" value="Glycosyltransferase_grp1"/>
</dbReference>
<dbReference type="RefSeq" id="WP_218318570.1">
    <property type="nucleotide sequence ID" value="NZ_JAEEGC010000006.1"/>
</dbReference>
<dbReference type="GO" id="GO:0016757">
    <property type="term" value="F:glycosyltransferase activity"/>
    <property type="evidence" value="ECO:0007669"/>
    <property type="project" value="InterPro"/>
</dbReference>
<gene>
    <name evidence="3" type="ORF">I6U48_01180</name>
</gene>
<evidence type="ECO:0000259" key="1">
    <source>
        <dbReference type="Pfam" id="PF00534"/>
    </source>
</evidence>
<evidence type="ECO:0000259" key="2">
    <source>
        <dbReference type="Pfam" id="PF13439"/>
    </source>
</evidence>
<accession>A0A949TTD4</accession>
<name>A0A949TTD4_9CLOT</name>
<dbReference type="Pfam" id="PF00534">
    <property type="entry name" value="Glycos_transf_1"/>
    <property type="match status" value="1"/>
</dbReference>
<proteinExistence type="predicted"/>
<evidence type="ECO:0000313" key="3">
    <source>
        <dbReference type="EMBL" id="MBV7271531.1"/>
    </source>
</evidence>
<dbReference type="EMBL" id="JAEEGC010000006">
    <property type="protein sequence ID" value="MBV7271531.1"/>
    <property type="molecule type" value="Genomic_DNA"/>
</dbReference>